<proteinExistence type="predicted"/>
<sequence>MWRVFRPRAGISNASTLAVRAVAPQILSQQTVIVQRVKLSKPRFRAGTFLIGAGISLACWHIYWSTVLNPFFRHVDREYEKLSPAEKKALDEEIAQEDAEPWFIPFPFTTKSVNQPPYKGSDPEWLEFVKLSKQKGTQTQIRADLANWVKSSVERHPVITARCGNSPVDSLTVKRLQKILWPDAIAVSSWAFTSALLKQHYMDISRALGFESSKPVQTFPSVNGGNMQQKTQGPLPSANRQTPDGTPAENASHNVSKTTDSSQADEPESGGKTNFVRDTAISHIEGMKQITDGPAREFRRKLAQSWKPTRPSPPRGCILVSGFVECELPKGFVLIDVWGFWNPKTETFETKSTFMNALAGDLISPAPPPHRSGV</sequence>
<feature type="compositionally biased region" description="Polar residues" evidence="1">
    <location>
        <begin position="219"/>
        <end position="262"/>
    </location>
</feature>
<keyword evidence="2" id="KW-0812">Transmembrane</keyword>
<keyword evidence="2" id="KW-0472">Membrane</keyword>
<keyword evidence="4" id="KW-1185">Reference proteome</keyword>
<protein>
    <submittedName>
        <fullName evidence="3">Uncharacterized protein</fullName>
    </submittedName>
</protein>
<evidence type="ECO:0000256" key="2">
    <source>
        <dbReference type="SAM" id="Phobius"/>
    </source>
</evidence>
<dbReference type="Proteomes" id="UP001239213">
    <property type="component" value="Unassembled WGS sequence"/>
</dbReference>
<feature type="transmembrane region" description="Helical" evidence="2">
    <location>
        <begin position="46"/>
        <end position="64"/>
    </location>
</feature>
<evidence type="ECO:0000256" key="1">
    <source>
        <dbReference type="SAM" id="MobiDB-lite"/>
    </source>
</evidence>
<reference evidence="3" key="1">
    <citation type="submission" date="2016-11" db="EMBL/GenBank/DDBJ databases">
        <title>The genome sequence of Colletotrichum cuscutae.</title>
        <authorList>
            <person name="Baroncelli R."/>
        </authorList>
    </citation>
    <scope>NUCLEOTIDE SEQUENCE</scope>
    <source>
        <strain evidence="3">IMI 304802</strain>
    </source>
</reference>
<evidence type="ECO:0000313" key="3">
    <source>
        <dbReference type="EMBL" id="KAK1462473.1"/>
    </source>
</evidence>
<keyword evidence="2" id="KW-1133">Transmembrane helix</keyword>
<name>A0AAI9US99_9PEZI</name>
<dbReference type="AlphaFoldDB" id="A0AAI9US99"/>
<feature type="region of interest" description="Disordered" evidence="1">
    <location>
        <begin position="219"/>
        <end position="275"/>
    </location>
</feature>
<evidence type="ECO:0000313" key="4">
    <source>
        <dbReference type="Proteomes" id="UP001239213"/>
    </source>
</evidence>
<dbReference type="EMBL" id="MPDP01000270">
    <property type="protein sequence ID" value="KAK1462473.1"/>
    <property type="molecule type" value="Genomic_DNA"/>
</dbReference>
<gene>
    <name evidence="3" type="ORF">CCUS01_08660</name>
</gene>
<comment type="caution">
    <text evidence="3">The sequence shown here is derived from an EMBL/GenBank/DDBJ whole genome shotgun (WGS) entry which is preliminary data.</text>
</comment>
<accession>A0AAI9US99</accession>
<organism evidence="3 4">
    <name type="scientific">Colletotrichum cuscutae</name>
    <dbReference type="NCBI Taxonomy" id="1209917"/>
    <lineage>
        <taxon>Eukaryota</taxon>
        <taxon>Fungi</taxon>
        <taxon>Dikarya</taxon>
        <taxon>Ascomycota</taxon>
        <taxon>Pezizomycotina</taxon>
        <taxon>Sordariomycetes</taxon>
        <taxon>Hypocreomycetidae</taxon>
        <taxon>Glomerellales</taxon>
        <taxon>Glomerellaceae</taxon>
        <taxon>Colletotrichum</taxon>
        <taxon>Colletotrichum acutatum species complex</taxon>
    </lineage>
</organism>